<dbReference type="Proteomes" id="UP000256253">
    <property type="component" value="Unassembled WGS sequence"/>
</dbReference>
<accession>A0A3D9US63</accession>
<keyword evidence="7 10" id="KW-0406">Ion transport</keyword>
<reference evidence="11 12" key="1">
    <citation type="submission" date="2018-08" db="EMBL/GenBank/DDBJ databases">
        <title>Sequencing the genomes of 1000 actinobacteria strains.</title>
        <authorList>
            <person name="Klenk H.-P."/>
        </authorList>
    </citation>
    <scope>NUCLEOTIDE SEQUENCE [LARGE SCALE GENOMIC DNA]</scope>
    <source>
        <strain evidence="11 12">DSM 22967</strain>
    </source>
</reference>
<protein>
    <recommendedName>
        <fullName evidence="10">Cobalt transport protein CbiN</fullName>
    </recommendedName>
    <alternativeName>
        <fullName evidence="10">Energy-coupling factor transporter probable substrate-capture protein CbiN</fullName>
        <shortName evidence="10">ECF transporter S component CbiN</shortName>
    </alternativeName>
</protein>
<dbReference type="EMBL" id="QTUA01000001">
    <property type="protein sequence ID" value="REF29485.1"/>
    <property type="molecule type" value="Genomic_DNA"/>
</dbReference>
<evidence type="ECO:0000256" key="2">
    <source>
        <dbReference type="ARBA" id="ARBA00022448"/>
    </source>
</evidence>
<name>A0A3D9US63_9MICO</name>
<evidence type="ECO:0000256" key="9">
    <source>
        <dbReference type="ARBA" id="ARBA00023285"/>
    </source>
</evidence>
<evidence type="ECO:0000256" key="3">
    <source>
        <dbReference type="ARBA" id="ARBA00022475"/>
    </source>
</evidence>
<feature type="transmembrane region" description="Helical" evidence="10">
    <location>
        <begin position="64"/>
        <end position="83"/>
    </location>
</feature>
<dbReference type="OrthoDB" id="1551318at2"/>
<dbReference type="GO" id="GO:0005886">
    <property type="term" value="C:plasma membrane"/>
    <property type="evidence" value="ECO:0007669"/>
    <property type="project" value="UniProtKB-SubCell"/>
</dbReference>
<keyword evidence="6 10" id="KW-1133">Transmembrane helix</keyword>
<comment type="similarity">
    <text evidence="10">Belongs to the CbiN family.</text>
</comment>
<evidence type="ECO:0000313" key="11">
    <source>
        <dbReference type="EMBL" id="REF29485.1"/>
    </source>
</evidence>
<keyword evidence="3 10" id="KW-1003">Cell membrane</keyword>
<dbReference type="AlphaFoldDB" id="A0A3D9US63"/>
<evidence type="ECO:0000256" key="6">
    <source>
        <dbReference type="ARBA" id="ARBA00022989"/>
    </source>
</evidence>
<organism evidence="11 12">
    <name type="scientific">Calidifontibacter indicus</name>
    <dbReference type="NCBI Taxonomy" id="419650"/>
    <lineage>
        <taxon>Bacteria</taxon>
        <taxon>Bacillati</taxon>
        <taxon>Actinomycetota</taxon>
        <taxon>Actinomycetes</taxon>
        <taxon>Micrococcales</taxon>
        <taxon>Dermacoccaceae</taxon>
        <taxon>Calidifontibacter</taxon>
    </lineage>
</organism>
<evidence type="ECO:0000256" key="7">
    <source>
        <dbReference type="ARBA" id="ARBA00023065"/>
    </source>
</evidence>
<keyword evidence="1 10" id="KW-0171">Cobalt transport</keyword>
<comment type="subunit">
    <text evidence="10">Forms an energy-coupling factor (ECF) transporter complex composed of an ATP-binding protein (A component, CbiO), a transmembrane protein (T component, CbiQ) and 2 possible substrate-capture proteins (S components, CbiM and CbiN) of unknown stoichimetry.</text>
</comment>
<evidence type="ECO:0000313" key="12">
    <source>
        <dbReference type="Proteomes" id="UP000256253"/>
    </source>
</evidence>
<dbReference type="RefSeq" id="WP_115921602.1">
    <property type="nucleotide sequence ID" value="NZ_CBDRMH010000036.1"/>
</dbReference>
<evidence type="ECO:0000256" key="10">
    <source>
        <dbReference type="HAMAP-Rule" id="MF_00330"/>
    </source>
</evidence>
<dbReference type="HAMAP" id="MF_00330">
    <property type="entry name" value="CbiN"/>
    <property type="match status" value="1"/>
</dbReference>
<keyword evidence="9 10" id="KW-0170">Cobalt</keyword>
<dbReference type="GO" id="GO:0015087">
    <property type="term" value="F:cobalt ion transmembrane transporter activity"/>
    <property type="evidence" value="ECO:0007669"/>
    <property type="project" value="UniProtKB-UniRule"/>
</dbReference>
<dbReference type="Pfam" id="PF02553">
    <property type="entry name" value="CbiN"/>
    <property type="match status" value="1"/>
</dbReference>
<proteinExistence type="inferred from homology"/>
<comment type="caution">
    <text evidence="11">The sequence shown here is derived from an EMBL/GenBank/DDBJ whole genome shotgun (WGS) entry which is preliminary data.</text>
</comment>
<dbReference type="PANTHER" id="PTHR38662">
    <property type="entry name" value="COBALT TRANSPORT PROTEIN CBIN"/>
    <property type="match status" value="1"/>
</dbReference>
<comment type="pathway">
    <text evidence="10">Cofactor biosynthesis; adenosylcobalamin biosynthesis.</text>
</comment>
<keyword evidence="5 10" id="KW-0812">Transmembrane</keyword>
<gene>
    <name evidence="10" type="primary">cbiN</name>
    <name evidence="11" type="ORF">DFJ65_0436</name>
</gene>
<evidence type="ECO:0000256" key="5">
    <source>
        <dbReference type="ARBA" id="ARBA00022692"/>
    </source>
</evidence>
<sequence>MRKHLVTVAIVLTVVAIFVVALMLGAGHGDQGGTDAAAGAAIESSGYRPWFELPFRIPGGEVESGLFAMQAALGGIVLGFVVGKLHERRKGKRA</sequence>
<comment type="function">
    <text evidence="10">Part of the energy-coupling factor (ECF) transporter complex CbiMNOQ involved in cobalt import.</text>
</comment>
<keyword evidence="4 10" id="KW-0169">Cobalamin biosynthesis</keyword>
<dbReference type="UniPathway" id="UPA00148"/>
<keyword evidence="12" id="KW-1185">Reference proteome</keyword>
<comment type="caution">
    <text evidence="10">Lacks conserved residue(s) required for the propagation of feature annotation.</text>
</comment>
<evidence type="ECO:0000256" key="1">
    <source>
        <dbReference type="ARBA" id="ARBA00022426"/>
    </source>
</evidence>
<evidence type="ECO:0000256" key="4">
    <source>
        <dbReference type="ARBA" id="ARBA00022573"/>
    </source>
</evidence>
<evidence type="ECO:0000256" key="8">
    <source>
        <dbReference type="ARBA" id="ARBA00023136"/>
    </source>
</evidence>
<dbReference type="InterPro" id="IPR003705">
    <property type="entry name" value="CbiN"/>
</dbReference>
<comment type="subcellular location">
    <subcellularLocation>
        <location evidence="10">Cell membrane</location>
        <topology evidence="10">Multi-pass membrane protein</topology>
    </subcellularLocation>
</comment>
<dbReference type="GO" id="GO:0009236">
    <property type="term" value="P:cobalamin biosynthetic process"/>
    <property type="evidence" value="ECO:0007669"/>
    <property type="project" value="UniProtKB-UniRule"/>
</dbReference>
<keyword evidence="2 10" id="KW-0813">Transport</keyword>
<keyword evidence="8 10" id="KW-0472">Membrane</keyword>
<dbReference type="PANTHER" id="PTHR38662:SF1">
    <property type="entry name" value="COBALT TRANSPORT PROTEIN CBIN"/>
    <property type="match status" value="1"/>
</dbReference>